<evidence type="ECO:0000256" key="2">
    <source>
        <dbReference type="SAM" id="SignalP"/>
    </source>
</evidence>
<dbReference type="Proteomes" id="UP001460270">
    <property type="component" value="Unassembled WGS sequence"/>
</dbReference>
<dbReference type="InterPro" id="IPR016186">
    <property type="entry name" value="C-type_lectin-like/link_sf"/>
</dbReference>
<feature type="chain" id="PRO_5043979347" description="C-type lectin domain-containing protein" evidence="2">
    <location>
        <begin position="20"/>
        <end position="182"/>
    </location>
</feature>
<evidence type="ECO:0000256" key="1">
    <source>
        <dbReference type="ARBA" id="ARBA00023157"/>
    </source>
</evidence>
<dbReference type="PROSITE" id="PS00615">
    <property type="entry name" value="C_TYPE_LECTIN_1"/>
    <property type="match status" value="1"/>
</dbReference>
<keyword evidence="5" id="KW-1185">Reference proteome</keyword>
<dbReference type="SMART" id="SM00034">
    <property type="entry name" value="CLECT"/>
    <property type="match status" value="1"/>
</dbReference>
<evidence type="ECO:0000313" key="4">
    <source>
        <dbReference type="EMBL" id="KAK7930077.1"/>
    </source>
</evidence>
<keyword evidence="2" id="KW-0732">Signal</keyword>
<dbReference type="PROSITE" id="PS50041">
    <property type="entry name" value="C_TYPE_LECTIN_2"/>
    <property type="match status" value="1"/>
</dbReference>
<dbReference type="PANTHER" id="PTHR22803">
    <property type="entry name" value="MANNOSE, PHOSPHOLIPASE, LECTIN RECEPTOR RELATED"/>
    <property type="match status" value="1"/>
</dbReference>
<reference evidence="5" key="1">
    <citation type="submission" date="2024-04" db="EMBL/GenBank/DDBJ databases">
        <title>Salinicola lusitanus LLJ914,a marine bacterium isolated from the Okinawa Trough.</title>
        <authorList>
            <person name="Li J."/>
        </authorList>
    </citation>
    <scope>NUCLEOTIDE SEQUENCE [LARGE SCALE GENOMIC DNA]</scope>
</reference>
<dbReference type="AlphaFoldDB" id="A0AAW0PTM4"/>
<feature type="domain" description="C-type lectin" evidence="3">
    <location>
        <begin position="65"/>
        <end position="176"/>
    </location>
</feature>
<dbReference type="CDD" id="cd00037">
    <property type="entry name" value="CLECT"/>
    <property type="match status" value="1"/>
</dbReference>
<name>A0AAW0PTM4_9GOBI</name>
<dbReference type="Pfam" id="PF00059">
    <property type="entry name" value="Lectin_C"/>
    <property type="match status" value="1"/>
</dbReference>
<dbReference type="SUPFAM" id="SSF56436">
    <property type="entry name" value="C-type lectin-like"/>
    <property type="match status" value="1"/>
</dbReference>
<organism evidence="4 5">
    <name type="scientific">Mugilogobius chulae</name>
    <name type="common">yellowstripe goby</name>
    <dbReference type="NCBI Taxonomy" id="88201"/>
    <lineage>
        <taxon>Eukaryota</taxon>
        <taxon>Metazoa</taxon>
        <taxon>Chordata</taxon>
        <taxon>Craniata</taxon>
        <taxon>Vertebrata</taxon>
        <taxon>Euteleostomi</taxon>
        <taxon>Actinopterygii</taxon>
        <taxon>Neopterygii</taxon>
        <taxon>Teleostei</taxon>
        <taxon>Neoteleostei</taxon>
        <taxon>Acanthomorphata</taxon>
        <taxon>Gobiaria</taxon>
        <taxon>Gobiiformes</taxon>
        <taxon>Gobioidei</taxon>
        <taxon>Gobiidae</taxon>
        <taxon>Gobionellinae</taxon>
        <taxon>Mugilogobius</taxon>
    </lineage>
</organism>
<feature type="signal peptide" evidence="2">
    <location>
        <begin position="1"/>
        <end position="19"/>
    </location>
</feature>
<dbReference type="Gene3D" id="3.10.100.10">
    <property type="entry name" value="Mannose-Binding Protein A, subunit A"/>
    <property type="match status" value="1"/>
</dbReference>
<dbReference type="InterPro" id="IPR001304">
    <property type="entry name" value="C-type_lectin-like"/>
</dbReference>
<accession>A0AAW0PTM4</accession>
<sequence length="182" mass="20453">MKSAVIFLLFAAVAFKATAAPAEEAVVQKVEVKEEPKPEAAEEAPEEQVVEAAPFNFCPNGWFFHGSQCFLLVRNSMTWFSAEEHCNSHGGHLASVTNPTEHSFLQQMLQTAGQSYAWLGGFYLQDRWLWIDGQGMYYTKWSSQSSPHSTYACMNMRSTNGWVNNRCTNSNIFICSKNPFSC</sequence>
<keyword evidence="1" id="KW-1015">Disulfide bond</keyword>
<evidence type="ECO:0000313" key="5">
    <source>
        <dbReference type="Proteomes" id="UP001460270"/>
    </source>
</evidence>
<dbReference type="InterPro" id="IPR050111">
    <property type="entry name" value="C-type_lectin/snaclec_domain"/>
</dbReference>
<protein>
    <recommendedName>
        <fullName evidence="3">C-type lectin domain-containing protein</fullName>
    </recommendedName>
</protein>
<dbReference type="EMBL" id="JBBPFD010000004">
    <property type="protein sequence ID" value="KAK7930077.1"/>
    <property type="molecule type" value="Genomic_DNA"/>
</dbReference>
<comment type="caution">
    <text evidence="4">The sequence shown here is derived from an EMBL/GenBank/DDBJ whole genome shotgun (WGS) entry which is preliminary data.</text>
</comment>
<gene>
    <name evidence="4" type="ORF">WMY93_006472</name>
</gene>
<dbReference type="InterPro" id="IPR018378">
    <property type="entry name" value="C-type_lectin_CS"/>
</dbReference>
<evidence type="ECO:0000259" key="3">
    <source>
        <dbReference type="PROSITE" id="PS50041"/>
    </source>
</evidence>
<proteinExistence type="predicted"/>
<dbReference type="InterPro" id="IPR016187">
    <property type="entry name" value="CTDL_fold"/>
</dbReference>